<dbReference type="NCBIfam" id="TIGR00463">
    <property type="entry name" value="gltX_arch"/>
    <property type="match status" value="1"/>
</dbReference>
<evidence type="ECO:0000259" key="17">
    <source>
        <dbReference type="Pfam" id="PF20974"/>
    </source>
</evidence>
<dbReference type="FunFam" id="2.40.240.10:FF:000004">
    <property type="entry name" value="Glutamyl-tRNA synthetase, cytoplasmic"/>
    <property type="match status" value="1"/>
</dbReference>
<dbReference type="InterPro" id="IPR036282">
    <property type="entry name" value="Glutathione-S-Trfase_C_sf"/>
</dbReference>
<dbReference type="Pfam" id="PF20974">
    <property type="entry name" value="tRNA-synt_1c_C2"/>
    <property type="match status" value="1"/>
</dbReference>
<dbReference type="GO" id="GO:0005829">
    <property type="term" value="C:cytosol"/>
    <property type="evidence" value="ECO:0007669"/>
    <property type="project" value="TreeGrafter"/>
</dbReference>
<dbReference type="Gene3D" id="3.40.50.620">
    <property type="entry name" value="HUPs"/>
    <property type="match status" value="1"/>
</dbReference>
<dbReference type="InterPro" id="IPR014729">
    <property type="entry name" value="Rossmann-like_a/b/a_fold"/>
</dbReference>
<dbReference type="HAMAP" id="MF_02076">
    <property type="entry name" value="Glu_tRNA_synth_type2"/>
    <property type="match status" value="1"/>
</dbReference>
<keyword evidence="4" id="KW-0963">Cytoplasm</keyword>
<sequence length="813" mass="91123">MSFELIIPTATKDVPYGAIGIAHYLSTNADPACSPFEYSHVDVHTDFSDDAKAATFKSADGAQVTDLHTILSVLAHAGNISGQSEDKGLVEAYVSDAAAMSKQSFPQLTQSLNKLDDILFLHAFLVGYAPTVADFAIWSSIKCECASSLALGILKKNQHQNVVRFLSFFDTLAQPALQAHAAAKSKKASTKTASGGFSMGLKNAEQGKVVTRFPPEPSGYLHIGHVKAAMLNDYFAKMYNGTLRIRLDDTNPVKEDTEYQDVILEDLKMMGITSKLVTFTSDYFQLLYDKAIELIKLGKAYADDTPAEELKAQRFNRQPSKHRDMPVDEVLKHFEEMSKGTEEGNRWVLRAKINYASDIGTMRDPNIYRVVPHADHHRTGKQWKVYPLYDFCMPIVDSVEGVTHALRSNEYHERNPLYNWIVDTLSMRRAEIWDFGRMNFTYTLLSKRKLGKLVEAGSVKGWDDPRFATVRGILRRGMTVDTLREFILLQGPSQSVVNLQWDQIWSMNKQRIDPVIPRFTACEKKHLVKAVVNGAPSSIEYKELPRHAKNNDLGTKKVAFSNEVYMDQEDAQSFADGEEITMMAWGNAFVKAKEVNSEGVVTGLTLDLHLEGDFKKTKKKVTWLSAKNDFVGVKLMDYDYLINKPRLEESDNLDDFLTPVTEFVTDAVTDSNIKSLNKGDRFQFERKGYFIVDAVKEDGTYELIKIPDGRVASTISKGDEKAQAKQAAQPKRDKREKKEKGKEGNAGKAGKAPSVTDIAPSQAIEYLSLSDKNDGFEIPVKSKMYNVGSVFGDEKVDTNVKTDMYKVDPIYKH</sequence>
<dbReference type="Gene3D" id="2.40.240.10">
    <property type="entry name" value="Ribosomal Protein L25, Chain P"/>
    <property type="match status" value="2"/>
</dbReference>
<evidence type="ECO:0000313" key="19">
    <source>
        <dbReference type="Proteomes" id="UP000306954"/>
    </source>
</evidence>
<evidence type="ECO:0000256" key="9">
    <source>
        <dbReference type="ARBA" id="ARBA00022917"/>
    </source>
</evidence>
<keyword evidence="7 13" id="KW-0547">Nucleotide-binding</keyword>
<dbReference type="InterPro" id="IPR020058">
    <property type="entry name" value="Glu/Gln-tRNA-synth_Ib_cat-dom"/>
</dbReference>
<dbReference type="InterPro" id="IPR011035">
    <property type="entry name" value="Ribosomal_bL25/Gln-tRNA_synth"/>
</dbReference>
<keyword evidence="5" id="KW-0597">Phosphoprotein</keyword>
<dbReference type="SUPFAM" id="SSF50715">
    <property type="entry name" value="Ribosomal protein L25-like"/>
    <property type="match status" value="1"/>
</dbReference>
<feature type="domain" description="Glutamyl/glutaminyl-tRNA synthetase class Ib catalytic" evidence="15">
    <location>
        <begin position="208"/>
        <end position="513"/>
    </location>
</feature>
<name>A0A4T0HKC6_WALIC</name>
<evidence type="ECO:0000256" key="5">
    <source>
        <dbReference type="ARBA" id="ARBA00022553"/>
    </source>
</evidence>
<dbReference type="FunFam" id="1.10.1160.10:FF:000001">
    <property type="entry name" value="Glutamine--tRNA ligase"/>
    <property type="match status" value="1"/>
</dbReference>
<dbReference type="PRINTS" id="PR00987">
    <property type="entry name" value="TRNASYNTHGLU"/>
</dbReference>
<dbReference type="InterPro" id="IPR049437">
    <property type="entry name" value="tRNA-synt_1c_C2"/>
</dbReference>
<dbReference type="GO" id="GO:0005524">
    <property type="term" value="F:ATP binding"/>
    <property type="evidence" value="ECO:0007669"/>
    <property type="project" value="UniProtKB-KW"/>
</dbReference>
<gene>
    <name evidence="18" type="ORF">E3P90_01218</name>
</gene>
<dbReference type="SUPFAM" id="SSF52374">
    <property type="entry name" value="Nucleotidylyl transferase"/>
    <property type="match status" value="1"/>
</dbReference>
<comment type="catalytic activity">
    <reaction evidence="12">
        <text>tRNA(Glu) + L-glutamate + ATP = L-glutamyl-tRNA(Glu) + AMP + diphosphate</text>
        <dbReference type="Rhea" id="RHEA:23540"/>
        <dbReference type="Rhea" id="RHEA-COMP:9663"/>
        <dbReference type="Rhea" id="RHEA-COMP:9680"/>
        <dbReference type="ChEBI" id="CHEBI:29985"/>
        <dbReference type="ChEBI" id="CHEBI:30616"/>
        <dbReference type="ChEBI" id="CHEBI:33019"/>
        <dbReference type="ChEBI" id="CHEBI:78442"/>
        <dbReference type="ChEBI" id="CHEBI:78520"/>
        <dbReference type="ChEBI" id="CHEBI:456215"/>
        <dbReference type="EC" id="6.1.1.17"/>
    </reaction>
</comment>
<evidence type="ECO:0000256" key="13">
    <source>
        <dbReference type="RuleBase" id="RU363037"/>
    </source>
</evidence>
<accession>A0A4T0HKC6</accession>
<dbReference type="Pfam" id="PF00749">
    <property type="entry name" value="tRNA-synt_1c"/>
    <property type="match status" value="1"/>
</dbReference>
<protein>
    <recommendedName>
        <fullName evidence="3">glutamate--tRNA ligase</fullName>
        <ecNumber evidence="3">6.1.1.17</ecNumber>
    </recommendedName>
    <alternativeName>
        <fullName evidence="11">Glutamyl-tRNA synthetase</fullName>
    </alternativeName>
</protein>
<evidence type="ECO:0000256" key="6">
    <source>
        <dbReference type="ARBA" id="ARBA00022598"/>
    </source>
</evidence>
<evidence type="ECO:0000256" key="14">
    <source>
        <dbReference type="SAM" id="MobiDB-lite"/>
    </source>
</evidence>
<dbReference type="Gene3D" id="3.90.800.10">
    <property type="entry name" value="Glutamyl-tRNA Synthetase, Domain 3"/>
    <property type="match status" value="1"/>
</dbReference>
<dbReference type="InterPro" id="IPR004526">
    <property type="entry name" value="Glu-tRNA-synth_arc/euk"/>
</dbReference>
<dbReference type="OrthoDB" id="10250478at2759"/>
<dbReference type="Gene3D" id="1.10.1160.10">
    <property type="entry name" value="Glutamyl-trna Synthetase, Domain 2"/>
    <property type="match status" value="1"/>
</dbReference>
<dbReference type="InterPro" id="IPR020061">
    <property type="entry name" value="Glu_tRNA_lig_a-bdl"/>
</dbReference>
<evidence type="ECO:0000256" key="3">
    <source>
        <dbReference type="ARBA" id="ARBA00012835"/>
    </source>
</evidence>
<comment type="similarity">
    <text evidence="2">Belongs to the class-I aminoacyl-tRNA synthetase family. Glutamate--tRNA ligase type 2 subfamily.</text>
</comment>
<dbReference type="Gene3D" id="1.20.1050.130">
    <property type="match status" value="1"/>
</dbReference>
<dbReference type="InterPro" id="IPR000924">
    <property type="entry name" value="Glu/Gln-tRNA-synth"/>
</dbReference>
<comment type="caution">
    <text evidence="18">The sequence shown here is derived from an EMBL/GenBank/DDBJ whole genome shotgun (WGS) entry which is preliminary data.</text>
</comment>
<evidence type="ECO:0000256" key="1">
    <source>
        <dbReference type="ARBA" id="ARBA00004496"/>
    </source>
</evidence>
<evidence type="ECO:0000256" key="8">
    <source>
        <dbReference type="ARBA" id="ARBA00022840"/>
    </source>
</evidence>
<dbReference type="PANTHER" id="PTHR43097:SF5">
    <property type="entry name" value="GLUTAMATE--TRNA LIGASE"/>
    <property type="match status" value="1"/>
</dbReference>
<dbReference type="PROSITE" id="PS00178">
    <property type="entry name" value="AA_TRNA_LIGASE_I"/>
    <property type="match status" value="1"/>
</dbReference>
<dbReference type="GO" id="GO:0004818">
    <property type="term" value="F:glutamate-tRNA ligase activity"/>
    <property type="evidence" value="ECO:0007669"/>
    <property type="project" value="UniProtKB-EC"/>
</dbReference>
<dbReference type="InterPro" id="IPR050132">
    <property type="entry name" value="Gln/Glu-tRNA_Ligase"/>
</dbReference>
<dbReference type="InterPro" id="IPR001412">
    <property type="entry name" value="aa-tRNA-synth_I_CS"/>
</dbReference>
<dbReference type="FunFam" id="3.90.800.10:FF:000001">
    <property type="entry name" value="Glutamine--tRNA ligase"/>
    <property type="match status" value="1"/>
</dbReference>
<keyword evidence="6 13" id="KW-0436">Ligase</keyword>
<dbReference type="SUPFAM" id="SSF47616">
    <property type="entry name" value="GST C-terminal domain-like"/>
    <property type="match status" value="1"/>
</dbReference>
<feature type="region of interest" description="Disordered" evidence="14">
    <location>
        <begin position="715"/>
        <end position="755"/>
    </location>
</feature>
<dbReference type="GO" id="GO:0017102">
    <property type="term" value="C:methionyl glutamyl tRNA synthetase complex"/>
    <property type="evidence" value="ECO:0007669"/>
    <property type="project" value="TreeGrafter"/>
</dbReference>
<comment type="subcellular location">
    <subcellularLocation>
        <location evidence="1">Cytoplasm</location>
    </subcellularLocation>
</comment>
<reference evidence="18 19" key="1">
    <citation type="submission" date="2019-03" db="EMBL/GenBank/DDBJ databases">
        <title>Sequencing 23 genomes of Wallemia ichthyophaga.</title>
        <authorList>
            <person name="Gostincar C."/>
        </authorList>
    </citation>
    <scope>NUCLEOTIDE SEQUENCE [LARGE SCALE GENOMIC DNA]</scope>
    <source>
        <strain evidence="18 19">EXF-8621</strain>
    </source>
</reference>
<dbReference type="EC" id="6.1.1.17" evidence="3"/>
<dbReference type="FunFam" id="3.40.50.620:FF:000037">
    <property type="entry name" value="Glutamine--tRNA ligase cytoplasmic"/>
    <property type="match status" value="1"/>
</dbReference>
<evidence type="ECO:0000256" key="4">
    <source>
        <dbReference type="ARBA" id="ARBA00022490"/>
    </source>
</evidence>
<evidence type="ECO:0000256" key="10">
    <source>
        <dbReference type="ARBA" id="ARBA00023146"/>
    </source>
</evidence>
<evidence type="ECO:0000256" key="2">
    <source>
        <dbReference type="ARBA" id="ARBA00008927"/>
    </source>
</evidence>
<proteinExistence type="inferred from homology"/>
<dbReference type="PANTHER" id="PTHR43097">
    <property type="entry name" value="GLUTAMINE-TRNA LIGASE"/>
    <property type="match status" value="1"/>
</dbReference>
<evidence type="ECO:0000256" key="12">
    <source>
        <dbReference type="ARBA" id="ARBA00048351"/>
    </source>
</evidence>
<feature type="domain" description="Glutamyl/glutaminyl-tRNA synthetase class Ib anti-codon binding" evidence="16">
    <location>
        <begin position="517"/>
        <end position="607"/>
    </location>
</feature>
<evidence type="ECO:0000313" key="18">
    <source>
        <dbReference type="EMBL" id="TIB14621.1"/>
    </source>
</evidence>
<keyword evidence="10 13" id="KW-0030">Aminoacyl-tRNA synthetase</keyword>
<evidence type="ECO:0000256" key="11">
    <source>
        <dbReference type="ARBA" id="ARBA00030865"/>
    </source>
</evidence>
<organism evidence="18 19">
    <name type="scientific">Wallemia ichthyophaga</name>
    <dbReference type="NCBI Taxonomy" id="245174"/>
    <lineage>
        <taxon>Eukaryota</taxon>
        <taxon>Fungi</taxon>
        <taxon>Dikarya</taxon>
        <taxon>Basidiomycota</taxon>
        <taxon>Wallemiomycotina</taxon>
        <taxon>Wallemiomycetes</taxon>
        <taxon>Wallemiales</taxon>
        <taxon>Wallemiaceae</taxon>
        <taxon>Wallemia</taxon>
    </lineage>
</organism>
<evidence type="ECO:0000259" key="16">
    <source>
        <dbReference type="Pfam" id="PF03950"/>
    </source>
</evidence>
<dbReference type="InterPro" id="IPR020059">
    <property type="entry name" value="Glu/Gln-tRNA-synth_Ib_codon-bd"/>
</dbReference>
<feature type="domain" description="tRNA synthetases class I (E and Q) anti-codon binding" evidence="17">
    <location>
        <begin position="620"/>
        <end position="693"/>
    </location>
</feature>
<dbReference type="GO" id="GO:0006424">
    <property type="term" value="P:glutamyl-tRNA aminoacylation"/>
    <property type="evidence" value="ECO:0007669"/>
    <property type="project" value="InterPro"/>
</dbReference>
<feature type="compositionally biased region" description="Basic and acidic residues" evidence="14">
    <location>
        <begin position="730"/>
        <end position="745"/>
    </location>
</feature>
<evidence type="ECO:0000256" key="7">
    <source>
        <dbReference type="ARBA" id="ARBA00022741"/>
    </source>
</evidence>
<keyword evidence="9 13" id="KW-0648">Protein biosynthesis</keyword>
<dbReference type="InterPro" id="IPR020056">
    <property type="entry name" value="Rbsml_bL25/Gln-tRNA_synth_N"/>
</dbReference>
<evidence type="ECO:0000259" key="15">
    <source>
        <dbReference type="Pfam" id="PF00749"/>
    </source>
</evidence>
<dbReference type="Pfam" id="PF03950">
    <property type="entry name" value="tRNA-synt_1c_C"/>
    <property type="match status" value="1"/>
</dbReference>
<dbReference type="AlphaFoldDB" id="A0A4T0HKC6"/>
<dbReference type="EMBL" id="SPOF01000010">
    <property type="protein sequence ID" value="TIB14621.1"/>
    <property type="molecule type" value="Genomic_DNA"/>
</dbReference>
<keyword evidence="8 13" id="KW-0067">ATP-binding</keyword>
<dbReference type="Proteomes" id="UP000306954">
    <property type="component" value="Unassembled WGS sequence"/>
</dbReference>